<evidence type="ECO:0000256" key="4">
    <source>
        <dbReference type="ARBA" id="ARBA00022777"/>
    </source>
</evidence>
<dbReference type="PANTHER" id="PTHR24421">
    <property type="entry name" value="NITRATE/NITRITE SENSOR PROTEIN NARX-RELATED"/>
    <property type="match status" value="1"/>
</dbReference>
<dbReference type="SMART" id="SM00387">
    <property type="entry name" value="HATPase_c"/>
    <property type="match status" value="1"/>
</dbReference>
<dbReference type="Pfam" id="PF02518">
    <property type="entry name" value="HATPase_c"/>
    <property type="match status" value="1"/>
</dbReference>
<organism evidence="10 11">
    <name type="scientific">Peribacillus castrilensis</name>
    <dbReference type="NCBI Taxonomy" id="2897690"/>
    <lineage>
        <taxon>Bacteria</taxon>
        <taxon>Bacillati</taxon>
        <taxon>Bacillota</taxon>
        <taxon>Bacilli</taxon>
        <taxon>Bacillales</taxon>
        <taxon>Bacillaceae</taxon>
        <taxon>Peribacillus</taxon>
    </lineage>
</organism>
<evidence type="ECO:0000256" key="6">
    <source>
        <dbReference type="ARBA" id="ARBA00023012"/>
    </source>
</evidence>
<name>A0AAW9N133_9BACI</name>
<dbReference type="EMBL" id="JARNBH010000002">
    <property type="protein sequence ID" value="MEC0271739.1"/>
    <property type="molecule type" value="Genomic_DNA"/>
</dbReference>
<evidence type="ECO:0000259" key="9">
    <source>
        <dbReference type="PROSITE" id="PS50109"/>
    </source>
</evidence>
<keyword evidence="8" id="KW-0175">Coiled coil</keyword>
<gene>
    <name evidence="10" type="ORF">P4706_01410</name>
</gene>
<dbReference type="RefSeq" id="WP_134782663.1">
    <property type="nucleotide sequence ID" value="NZ_JARNBG010000004.1"/>
</dbReference>
<evidence type="ECO:0000313" key="10">
    <source>
        <dbReference type="EMBL" id="MEC0271739.1"/>
    </source>
</evidence>
<dbReference type="Pfam" id="PF07730">
    <property type="entry name" value="HisKA_3"/>
    <property type="match status" value="1"/>
</dbReference>
<keyword evidence="2 7" id="KW-0808">Transferase</keyword>
<evidence type="ECO:0000256" key="1">
    <source>
        <dbReference type="ARBA" id="ARBA00000085"/>
    </source>
</evidence>
<dbReference type="AlphaFoldDB" id="A0AAW9N133"/>
<dbReference type="GO" id="GO:0005737">
    <property type="term" value="C:cytoplasm"/>
    <property type="evidence" value="ECO:0007669"/>
    <property type="project" value="UniProtKB-SubCell"/>
</dbReference>
<dbReference type="PROSITE" id="PS50109">
    <property type="entry name" value="HIS_KIN"/>
    <property type="match status" value="1"/>
</dbReference>
<evidence type="ECO:0000256" key="7">
    <source>
        <dbReference type="PIRNR" id="PIRNR003169"/>
    </source>
</evidence>
<accession>A0AAW9N133</accession>
<evidence type="ECO:0000313" key="11">
    <source>
        <dbReference type="Proteomes" id="UP001307168"/>
    </source>
</evidence>
<dbReference type="EC" id="3.1.3.-" evidence="7"/>
<dbReference type="InterPro" id="IPR011712">
    <property type="entry name" value="Sig_transdc_His_kin_sub3_dim/P"/>
</dbReference>
<dbReference type="Gene3D" id="3.30.565.10">
    <property type="entry name" value="Histidine kinase-like ATPase, C-terminal domain"/>
    <property type="match status" value="1"/>
</dbReference>
<dbReference type="InterPro" id="IPR050482">
    <property type="entry name" value="Sensor_HK_TwoCompSys"/>
</dbReference>
<dbReference type="Proteomes" id="UP001307168">
    <property type="component" value="Unassembled WGS sequence"/>
</dbReference>
<dbReference type="GO" id="GO:0000155">
    <property type="term" value="F:phosphorelay sensor kinase activity"/>
    <property type="evidence" value="ECO:0007669"/>
    <property type="project" value="UniProtKB-UniRule"/>
</dbReference>
<dbReference type="InterPro" id="IPR003594">
    <property type="entry name" value="HATPase_dom"/>
</dbReference>
<keyword evidence="7" id="KW-0963">Cytoplasm</keyword>
<protein>
    <recommendedName>
        <fullName evidence="7">Signal transduction histidine-protein kinase/phosphatase DegS</fullName>
        <ecNumber evidence="7">2.7.13.3</ecNumber>
        <ecNumber evidence="7">3.1.3.-</ecNumber>
    </recommendedName>
</protein>
<dbReference type="InterPro" id="IPR008595">
    <property type="entry name" value="DegS"/>
</dbReference>
<dbReference type="Pfam" id="PF05384">
    <property type="entry name" value="DegS"/>
    <property type="match status" value="1"/>
</dbReference>
<keyword evidence="7" id="KW-0378">Hydrolase</keyword>
<sequence>MSIKKVDAKALDKILETMVSTVSESKDEVFDIGEQCRKDFETLSKELDDVKIRVAIVITDSDALDSKARFARKRLSEVSMHFNHFSEEQVRDAYERAHKLQVDLQINRQLEKELRNRRDELELRLRGLQQTIDKAVHLVSQISVVQNYLTQDLKFVGEALQEAKRKQDFGLKIIEAQEQERKKLSREIHDGPAQMLANVMMRSDLIERVQRERGPDEALVEIRSLKVMVRNALYEVRRIIYDLRPMALDDLGLVPTLRKYLQTTEDYNNGVNLNFVNLGQVKRLPSDMEVALFRLVQEAVQNSLKHADPKQVQVKLSISKEMVTVVVKDDGKGFDSSIQKEGSFGLVGMRERVELLEGEMTIDSQPGAGTLVFIQIPYHLNNGE</sequence>
<dbReference type="InterPro" id="IPR005467">
    <property type="entry name" value="His_kinase_dom"/>
</dbReference>
<comment type="subcellular location">
    <subcellularLocation>
        <location evidence="7">Cytoplasm</location>
    </subcellularLocation>
</comment>
<comment type="function">
    <text evidence="7">Member of the two-component regulatory system DegS/DegU, which plays an important role in the transition growth phase.</text>
</comment>
<reference evidence="10 11" key="1">
    <citation type="submission" date="2023-03" db="EMBL/GenBank/DDBJ databases">
        <title>Bacillus Genome Sequencing.</title>
        <authorList>
            <person name="Dunlap C."/>
        </authorList>
    </citation>
    <scope>NUCLEOTIDE SEQUENCE [LARGE SCALE GENOMIC DNA]</scope>
    <source>
        <strain evidence="10 11">B-41290</strain>
    </source>
</reference>
<feature type="domain" description="Histidine kinase" evidence="9">
    <location>
        <begin position="292"/>
        <end position="380"/>
    </location>
</feature>
<keyword evidence="4 7" id="KW-0418">Kinase</keyword>
<dbReference type="CDD" id="cd16917">
    <property type="entry name" value="HATPase_UhpB-NarQ-NarX-like"/>
    <property type="match status" value="1"/>
</dbReference>
<dbReference type="SUPFAM" id="SSF55874">
    <property type="entry name" value="ATPase domain of HSP90 chaperone/DNA topoisomerase II/histidine kinase"/>
    <property type="match status" value="1"/>
</dbReference>
<dbReference type="InterPro" id="IPR036890">
    <property type="entry name" value="HATPase_C_sf"/>
</dbReference>
<keyword evidence="7" id="KW-0904">Protein phosphatase</keyword>
<dbReference type="EC" id="2.7.13.3" evidence="7"/>
<dbReference type="GO" id="GO:0005524">
    <property type="term" value="F:ATP binding"/>
    <property type="evidence" value="ECO:0007669"/>
    <property type="project" value="UniProtKB-UniRule"/>
</dbReference>
<keyword evidence="11" id="KW-1185">Reference proteome</keyword>
<dbReference type="Gene3D" id="1.20.5.1930">
    <property type="match status" value="1"/>
</dbReference>
<keyword evidence="3 7" id="KW-0547">Nucleotide-binding</keyword>
<feature type="coiled-coil region" evidence="8">
    <location>
        <begin position="104"/>
        <end position="138"/>
    </location>
</feature>
<dbReference type="GO" id="GO:0004721">
    <property type="term" value="F:phosphoprotein phosphatase activity"/>
    <property type="evidence" value="ECO:0007669"/>
    <property type="project" value="UniProtKB-UniRule"/>
</dbReference>
<dbReference type="PIRSF" id="PIRSF003169">
    <property type="entry name" value="STHK_DegS"/>
    <property type="match status" value="1"/>
</dbReference>
<evidence type="ECO:0000256" key="8">
    <source>
        <dbReference type="SAM" id="Coils"/>
    </source>
</evidence>
<keyword evidence="6 7" id="KW-0902">Two-component regulatory system</keyword>
<comment type="catalytic activity">
    <reaction evidence="1 7">
        <text>ATP + protein L-histidine = ADP + protein N-phospho-L-histidine.</text>
        <dbReference type="EC" id="2.7.13.3"/>
    </reaction>
</comment>
<keyword evidence="5 7" id="KW-0067">ATP-binding</keyword>
<comment type="caution">
    <text evidence="10">The sequence shown here is derived from an EMBL/GenBank/DDBJ whole genome shotgun (WGS) entry which is preliminary data.</text>
</comment>
<evidence type="ECO:0000256" key="3">
    <source>
        <dbReference type="ARBA" id="ARBA00022741"/>
    </source>
</evidence>
<dbReference type="GO" id="GO:0046983">
    <property type="term" value="F:protein dimerization activity"/>
    <property type="evidence" value="ECO:0007669"/>
    <property type="project" value="InterPro"/>
</dbReference>
<dbReference type="PANTHER" id="PTHR24421:SF55">
    <property type="entry name" value="SENSOR HISTIDINE KINASE YDFH"/>
    <property type="match status" value="1"/>
</dbReference>
<proteinExistence type="predicted"/>
<evidence type="ECO:0000256" key="5">
    <source>
        <dbReference type="ARBA" id="ARBA00022840"/>
    </source>
</evidence>
<evidence type="ECO:0000256" key="2">
    <source>
        <dbReference type="ARBA" id="ARBA00022679"/>
    </source>
</evidence>
<dbReference type="InterPro" id="IPR016381">
    <property type="entry name" value="Sig_transdc_His_kinase_DegS"/>
</dbReference>
<dbReference type="GO" id="GO:0016020">
    <property type="term" value="C:membrane"/>
    <property type="evidence" value="ECO:0007669"/>
    <property type="project" value="InterPro"/>
</dbReference>